<dbReference type="GO" id="GO:0016423">
    <property type="term" value="F:tRNA (guanine) methyltransferase activity"/>
    <property type="evidence" value="ECO:0007669"/>
    <property type="project" value="TreeGrafter"/>
</dbReference>
<name>A0A8J2JXH2_9HEXA</name>
<dbReference type="AlphaFoldDB" id="A0A8J2JXH2"/>
<protein>
    <recommendedName>
        <fullName evidence="1">Ribosomal RNA large subunit methyltransferase K/L-like methyltransferase domain-containing protein</fullName>
    </recommendedName>
</protein>
<comment type="caution">
    <text evidence="2">The sequence shown here is derived from an EMBL/GenBank/DDBJ whole genome shotgun (WGS) entry which is preliminary data.</text>
</comment>
<evidence type="ECO:0000313" key="2">
    <source>
        <dbReference type="EMBL" id="CAG7725787.1"/>
    </source>
</evidence>
<dbReference type="EMBL" id="CAJVCH010126822">
    <property type="protein sequence ID" value="CAG7725787.1"/>
    <property type="molecule type" value="Genomic_DNA"/>
</dbReference>
<dbReference type="OrthoDB" id="47730at2759"/>
<reference evidence="2" key="1">
    <citation type="submission" date="2021-06" db="EMBL/GenBank/DDBJ databases">
        <authorList>
            <person name="Hodson N. C."/>
            <person name="Mongue J. A."/>
            <person name="Jaron S. K."/>
        </authorList>
    </citation>
    <scope>NUCLEOTIDE SEQUENCE</scope>
</reference>
<sequence>MSYFITHGQGLEPFVRRELSGQYHRSFDDLDIHVEEVKFPGKIVFSAKPQLLVTPTKKDGQNDPTQATNVLIQHLKTVERLFGLLFFESDISGFLEPGRNALSGVYDYVAGKVSTFSIILDNWAEYLVSAESDKRNLRKEVLGEEVEGADLRPKRRKESHSFRVNVRISGKFRALNHRAVTKCIGSALVKNLPKSANWVINLKRPTVEISFYLTDEGVICGIPLCKLPLSERSYLNKIPLRSTIAYCMASLAVEGEDSDEGTLIALDPMCGSSTILVELVKHFPQVLFAAGIDISTAQAEEAFLNAGKAEELSKIVVLVSDSSLTLPFKSEMSFDCILCDLPFGIQHLTRDEVTALLPKVFKNFNLIIKTGGNIVLLLSSEMSELCENILHELKVTWEIVEKYPVKLGELPAIIYHYKKVITAEPNKVSVVSVSE</sequence>
<dbReference type="PANTHER" id="PTHR14911">
    <property type="entry name" value="THUMP DOMAIN-CONTAINING"/>
    <property type="match status" value="1"/>
</dbReference>
<dbReference type="Proteomes" id="UP000708208">
    <property type="component" value="Unassembled WGS sequence"/>
</dbReference>
<dbReference type="Pfam" id="PF01170">
    <property type="entry name" value="UPF0020"/>
    <property type="match status" value="1"/>
</dbReference>
<feature type="domain" description="Ribosomal RNA large subunit methyltransferase K/L-like methyltransferase" evidence="1">
    <location>
        <begin position="232"/>
        <end position="383"/>
    </location>
</feature>
<keyword evidence="3" id="KW-1185">Reference proteome</keyword>
<dbReference type="CDD" id="cd02440">
    <property type="entry name" value="AdoMet_MTases"/>
    <property type="match status" value="1"/>
</dbReference>
<organism evidence="2 3">
    <name type="scientific">Allacma fusca</name>
    <dbReference type="NCBI Taxonomy" id="39272"/>
    <lineage>
        <taxon>Eukaryota</taxon>
        <taxon>Metazoa</taxon>
        <taxon>Ecdysozoa</taxon>
        <taxon>Arthropoda</taxon>
        <taxon>Hexapoda</taxon>
        <taxon>Collembola</taxon>
        <taxon>Symphypleona</taxon>
        <taxon>Sminthuridae</taxon>
        <taxon>Allacma</taxon>
    </lineage>
</organism>
<dbReference type="PANTHER" id="PTHR14911:SF1">
    <property type="entry name" value="THUMP DOMAIN-CONTAINING PROTEIN 2"/>
    <property type="match status" value="1"/>
</dbReference>
<evidence type="ECO:0000259" key="1">
    <source>
        <dbReference type="Pfam" id="PF01170"/>
    </source>
</evidence>
<dbReference type="InterPro" id="IPR000241">
    <property type="entry name" value="RlmKL-like_Mtase"/>
</dbReference>
<evidence type="ECO:0000313" key="3">
    <source>
        <dbReference type="Proteomes" id="UP000708208"/>
    </source>
</evidence>
<gene>
    <name evidence="2" type="ORF">AFUS01_LOCUS14731</name>
</gene>
<dbReference type="GO" id="GO:0030488">
    <property type="term" value="P:tRNA methylation"/>
    <property type="evidence" value="ECO:0007669"/>
    <property type="project" value="TreeGrafter"/>
</dbReference>
<accession>A0A8J2JXH2</accession>
<proteinExistence type="predicted"/>